<evidence type="ECO:0000313" key="2">
    <source>
        <dbReference type="Proteomes" id="UP001596056"/>
    </source>
</evidence>
<gene>
    <name evidence="1" type="ORF">ACFPOC_13295</name>
</gene>
<comment type="caution">
    <text evidence="1">The sequence shown here is derived from an EMBL/GenBank/DDBJ whole genome shotgun (WGS) entry which is preliminary data.</text>
</comment>
<name>A0ABW0SEJ0_9RHOB</name>
<protein>
    <submittedName>
        <fullName evidence="1">Abi family protein</fullName>
    </submittedName>
</protein>
<reference evidence="2" key="1">
    <citation type="journal article" date="2019" name="Int. J. Syst. Evol. Microbiol.">
        <title>The Global Catalogue of Microorganisms (GCM) 10K type strain sequencing project: providing services to taxonomists for standard genome sequencing and annotation.</title>
        <authorList>
            <consortium name="The Broad Institute Genomics Platform"/>
            <consortium name="The Broad Institute Genome Sequencing Center for Infectious Disease"/>
            <person name="Wu L."/>
            <person name="Ma J."/>
        </authorList>
    </citation>
    <scope>NUCLEOTIDE SEQUENCE [LARGE SCALE GENOMIC DNA]</scope>
    <source>
        <strain evidence="2">KACC 11588</strain>
    </source>
</reference>
<evidence type="ECO:0000313" key="1">
    <source>
        <dbReference type="EMBL" id="MFC5567382.1"/>
    </source>
</evidence>
<proteinExistence type="predicted"/>
<dbReference type="InterPro" id="IPR011664">
    <property type="entry name" value="Abi_system_AbiD/AbiF-like"/>
</dbReference>
<organism evidence="1 2">
    <name type="scientific">Rubellimicrobium aerolatum</name>
    <dbReference type="NCBI Taxonomy" id="490979"/>
    <lineage>
        <taxon>Bacteria</taxon>
        <taxon>Pseudomonadati</taxon>
        <taxon>Pseudomonadota</taxon>
        <taxon>Alphaproteobacteria</taxon>
        <taxon>Rhodobacterales</taxon>
        <taxon>Roseobacteraceae</taxon>
        <taxon>Rubellimicrobium</taxon>
    </lineage>
</organism>
<keyword evidence="2" id="KW-1185">Reference proteome</keyword>
<dbReference type="Proteomes" id="UP001596056">
    <property type="component" value="Unassembled WGS sequence"/>
</dbReference>
<dbReference type="RefSeq" id="WP_209841932.1">
    <property type="nucleotide sequence ID" value="NZ_JAGGJP010000013.1"/>
</dbReference>
<dbReference type="EMBL" id="JBHSNA010000014">
    <property type="protein sequence ID" value="MFC5567382.1"/>
    <property type="molecule type" value="Genomic_DNA"/>
</dbReference>
<dbReference type="Pfam" id="PF07751">
    <property type="entry name" value="Abi_2"/>
    <property type="match status" value="1"/>
</dbReference>
<sequence length="240" mass="27212">MTEEEIAALEDTLSLERFGRYLTWADGDRLRAVELYTLNSQLSESLYTPLHMLEVALRNRIHAVASAEPHGDPALPWFNRPEYQKGSRQAEQLEKAKAELTESGRSHDPGRVVAALTFGYWTAFFGKDYETLWQQLLHKIARRADGKGLRRKDFSEPLARLRMLRNRIAHHEPILNWNLPKHHGKIIELTEWLSPAGAAWCRTYGRFSAVYPASGIELARPAPEFVPAGPTVGQDDTGIN</sequence>
<accession>A0ABW0SEJ0</accession>